<protein>
    <submittedName>
        <fullName evidence="1">Uncharacterized protein</fullName>
    </submittedName>
</protein>
<reference evidence="1" key="1">
    <citation type="submission" date="2021-02" db="EMBL/GenBank/DDBJ databases">
        <authorList>
            <person name="Nieuwenhuis M."/>
            <person name="Van De Peppel L.J.J."/>
        </authorList>
    </citation>
    <scope>NUCLEOTIDE SEQUENCE</scope>
    <source>
        <strain evidence="1">D49</strain>
    </source>
</reference>
<accession>A0A9P7KJ20</accession>
<proteinExistence type="predicted"/>
<dbReference type="AlphaFoldDB" id="A0A9P7KJ20"/>
<gene>
    <name evidence="1" type="ORF">H0H81_008274</name>
</gene>
<reference evidence="1" key="2">
    <citation type="submission" date="2021-10" db="EMBL/GenBank/DDBJ databases">
        <title>Phylogenomics reveals ancestral predisposition of the termite-cultivated fungus Termitomyces towards a domesticated lifestyle.</title>
        <authorList>
            <person name="Auxier B."/>
            <person name="Grum-Grzhimaylo A."/>
            <person name="Cardenas M.E."/>
            <person name="Lodge J.D."/>
            <person name="Laessoe T."/>
            <person name="Pedersen O."/>
            <person name="Smith M.E."/>
            <person name="Kuyper T.W."/>
            <person name="Franco-Molano E.A."/>
            <person name="Baroni T.J."/>
            <person name="Aanen D.K."/>
        </authorList>
    </citation>
    <scope>NUCLEOTIDE SEQUENCE</scope>
    <source>
        <strain evidence="1">D49</strain>
    </source>
</reference>
<evidence type="ECO:0000313" key="1">
    <source>
        <dbReference type="EMBL" id="KAG5651539.1"/>
    </source>
</evidence>
<name>A0A9P7KJ20_9AGAR</name>
<dbReference type="EMBL" id="JABCKI010000228">
    <property type="protein sequence ID" value="KAG5651539.1"/>
    <property type="molecule type" value="Genomic_DNA"/>
</dbReference>
<keyword evidence="2" id="KW-1185">Reference proteome</keyword>
<dbReference type="Proteomes" id="UP000717328">
    <property type="component" value="Unassembled WGS sequence"/>
</dbReference>
<evidence type="ECO:0000313" key="2">
    <source>
        <dbReference type="Proteomes" id="UP000717328"/>
    </source>
</evidence>
<dbReference type="OrthoDB" id="3349377at2759"/>
<organism evidence="1 2">
    <name type="scientific">Sphagnurus paluster</name>
    <dbReference type="NCBI Taxonomy" id="117069"/>
    <lineage>
        <taxon>Eukaryota</taxon>
        <taxon>Fungi</taxon>
        <taxon>Dikarya</taxon>
        <taxon>Basidiomycota</taxon>
        <taxon>Agaricomycotina</taxon>
        <taxon>Agaricomycetes</taxon>
        <taxon>Agaricomycetidae</taxon>
        <taxon>Agaricales</taxon>
        <taxon>Tricholomatineae</taxon>
        <taxon>Lyophyllaceae</taxon>
        <taxon>Sphagnurus</taxon>
    </lineage>
</organism>
<sequence length="71" mass="7894">MITLNELAIPFSIVFCSVFANRLLIGVRLAHYGDGDTPVPNFSLRLPNTNPPQEEQLDGVEFSTFNERIGT</sequence>
<comment type="caution">
    <text evidence="1">The sequence shown here is derived from an EMBL/GenBank/DDBJ whole genome shotgun (WGS) entry which is preliminary data.</text>
</comment>